<comment type="caution">
    <text evidence="4">The sequence shown here is derived from an EMBL/GenBank/DDBJ whole genome shotgun (WGS) entry which is preliminary data.</text>
</comment>
<gene>
    <name evidence="4" type="ORF">ACFFGN_35460</name>
</gene>
<evidence type="ECO:0000313" key="5">
    <source>
        <dbReference type="Proteomes" id="UP001589890"/>
    </source>
</evidence>
<dbReference type="InterPro" id="IPR003646">
    <property type="entry name" value="SH3-like_bac-type"/>
</dbReference>
<organism evidence="4 5">
    <name type="scientific">Kribbella deserti</name>
    <dbReference type="NCBI Taxonomy" id="1926257"/>
    <lineage>
        <taxon>Bacteria</taxon>
        <taxon>Bacillati</taxon>
        <taxon>Actinomycetota</taxon>
        <taxon>Actinomycetes</taxon>
        <taxon>Propionibacteriales</taxon>
        <taxon>Kribbellaceae</taxon>
        <taxon>Kribbella</taxon>
    </lineage>
</organism>
<dbReference type="Pfam" id="PF26571">
    <property type="entry name" value="VldE"/>
    <property type="match status" value="1"/>
</dbReference>
<sequence length="308" mass="32525">MSAKPLAARIVRIAVPTGLALALSGGIAFALTRPDTPQDLPLAESSTPISAIVVPDREFGTSRNAPRPTLKPTPTAKPSKKPLAKAKTVPTPTRAAVPVPPKAPKPIGTKYVTVNLNVRLAPDETASLLTVLTAGTKVSVTGKKDGEWAEIVKDKKSLWVKSEYLADKMPPPEDEDEDTAGGISAAPCKNGSGVEDGLRPDAIRVHRAVCALFPSVSSYGGVRSGDSGEHGVGRALDIMVTGSTGDDIAAWVRSHHKELGVSEVLWEQKIWTVERSSEGWRPMEDRGGATANHFDHVHVTVYGNAGTS</sequence>
<protein>
    <submittedName>
        <fullName evidence="4">SH3 domain-containing protein</fullName>
    </submittedName>
</protein>
<feature type="domain" description="SH3b" evidence="2">
    <location>
        <begin position="115"/>
        <end position="165"/>
    </location>
</feature>
<dbReference type="RefSeq" id="WP_380057464.1">
    <property type="nucleotide sequence ID" value="NZ_JBHLTC010000057.1"/>
</dbReference>
<feature type="compositionally biased region" description="Low complexity" evidence="1">
    <location>
        <begin position="85"/>
        <end position="97"/>
    </location>
</feature>
<accession>A0ABV6R0D7</accession>
<dbReference type="EMBL" id="JBHLTC010000057">
    <property type="protein sequence ID" value="MFC0629417.1"/>
    <property type="molecule type" value="Genomic_DNA"/>
</dbReference>
<proteinExistence type="predicted"/>
<keyword evidence="5" id="KW-1185">Reference proteome</keyword>
<dbReference type="InterPro" id="IPR058593">
    <property type="entry name" value="ARB_07466-like_C"/>
</dbReference>
<reference evidence="4 5" key="1">
    <citation type="submission" date="2024-09" db="EMBL/GenBank/DDBJ databases">
        <authorList>
            <person name="Sun Q."/>
            <person name="Mori K."/>
        </authorList>
    </citation>
    <scope>NUCLEOTIDE SEQUENCE [LARGE SCALE GENOMIC DNA]</scope>
    <source>
        <strain evidence="4 5">CGMCC 1.15906</strain>
    </source>
</reference>
<name>A0ABV6R0D7_9ACTN</name>
<dbReference type="Pfam" id="PF08239">
    <property type="entry name" value="SH3_3"/>
    <property type="match status" value="1"/>
</dbReference>
<feature type="region of interest" description="Disordered" evidence="1">
    <location>
        <begin position="167"/>
        <end position="192"/>
    </location>
</feature>
<evidence type="ECO:0000259" key="3">
    <source>
        <dbReference type="Pfam" id="PF26571"/>
    </source>
</evidence>
<evidence type="ECO:0000256" key="1">
    <source>
        <dbReference type="SAM" id="MobiDB-lite"/>
    </source>
</evidence>
<evidence type="ECO:0000313" key="4">
    <source>
        <dbReference type="EMBL" id="MFC0629417.1"/>
    </source>
</evidence>
<dbReference type="Proteomes" id="UP001589890">
    <property type="component" value="Unassembled WGS sequence"/>
</dbReference>
<dbReference type="Gene3D" id="2.30.30.40">
    <property type="entry name" value="SH3 Domains"/>
    <property type="match status" value="1"/>
</dbReference>
<feature type="domain" description="ARB-07466-like C-terminal" evidence="3">
    <location>
        <begin position="195"/>
        <end position="294"/>
    </location>
</feature>
<feature type="compositionally biased region" description="Low complexity" evidence="1">
    <location>
        <begin position="65"/>
        <end position="77"/>
    </location>
</feature>
<evidence type="ECO:0000259" key="2">
    <source>
        <dbReference type="Pfam" id="PF08239"/>
    </source>
</evidence>
<feature type="region of interest" description="Disordered" evidence="1">
    <location>
        <begin position="54"/>
        <end position="102"/>
    </location>
</feature>